<evidence type="ECO:0000313" key="4">
    <source>
        <dbReference type="Proteomes" id="UP000254893"/>
    </source>
</evidence>
<dbReference type="SUPFAM" id="SSF53756">
    <property type="entry name" value="UDP-Glycosyltransferase/glycogen phosphorylase"/>
    <property type="match status" value="1"/>
</dbReference>
<sequence length="383" mass="43613">MEVLFVSHKYPPSTGGMQKQSYELITGMYRHCTVHQIVYEGEEHILYFFLRLQRRILQKCRKYPSISVIHFNDGLLAAFCLLHRKYPHLKKSLTLHGLDVVFPNKLFQRKILPKFNRYHQFIAVSQATATAAINRGLDAKKMLVIANGVDDRPPAAPLQTVESGTKNTPTYIIALGRPVKRKGFSWFIEEVLPHLHQSIELIIVGPFQKRKPLLESILAVFPKNLSEQILLFLGYPSDESAIRKLSMEGSNTRRFRHLGKLPAVELQQYLNQSLAFVMPNIPIAGDMEGFGLVCLEACQAGTLVLAADIDGIPQAIQHHKNGWLLPAKDADAWIHEINSLHRNSKKRDQMIPLFQSFTSQNYGWDIMVQHYFRAFKSLDSTGT</sequence>
<dbReference type="Proteomes" id="UP000254893">
    <property type="component" value="Unassembled WGS sequence"/>
</dbReference>
<dbReference type="Pfam" id="PF00534">
    <property type="entry name" value="Glycos_transf_1"/>
    <property type="match status" value="1"/>
</dbReference>
<accession>A0A380BUG0</accession>
<dbReference type="CDD" id="cd03801">
    <property type="entry name" value="GT4_PimA-like"/>
    <property type="match status" value="1"/>
</dbReference>
<dbReference type="Pfam" id="PF13439">
    <property type="entry name" value="Glyco_transf_4"/>
    <property type="match status" value="1"/>
</dbReference>
<protein>
    <submittedName>
        <fullName evidence="3">D-inositol-3-phosphate glycosyltransferase</fullName>
        <ecNumber evidence="3">2.4.1.250</ecNumber>
    </submittedName>
</protein>
<dbReference type="Gene3D" id="3.40.50.2000">
    <property type="entry name" value="Glycogen Phosphorylase B"/>
    <property type="match status" value="2"/>
</dbReference>
<reference evidence="3 4" key="1">
    <citation type="submission" date="2018-06" db="EMBL/GenBank/DDBJ databases">
        <authorList>
            <consortium name="Pathogen Informatics"/>
            <person name="Doyle S."/>
        </authorList>
    </citation>
    <scope>NUCLEOTIDE SEQUENCE [LARGE SCALE GENOMIC DNA]</scope>
    <source>
        <strain evidence="3 4">NCTC11388</strain>
    </source>
</reference>
<feature type="domain" description="Glycosyltransferase subfamily 4-like N-terminal" evidence="2">
    <location>
        <begin position="37"/>
        <end position="151"/>
    </location>
</feature>
<gene>
    <name evidence="3" type="primary">mshA_2</name>
    <name evidence="3" type="ORF">NCTC11388_01614</name>
</gene>
<dbReference type="InterPro" id="IPR028098">
    <property type="entry name" value="Glyco_trans_4-like_N"/>
</dbReference>
<organism evidence="3 4">
    <name type="scientific">Sphingobacterium spiritivorum</name>
    <name type="common">Flavobacterium spiritivorum</name>
    <dbReference type="NCBI Taxonomy" id="258"/>
    <lineage>
        <taxon>Bacteria</taxon>
        <taxon>Pseudomonadati</taxon>
        <taxon>Bacteroidota</taxon>
        <taxon>Sphingobacteriia</taxon>
        <taxon>Sphingobacteriales</taxon>
        <taxon>Sphingobacteriaceae</taxon>
        <taxon>Sphingobacterium</taxon>
    </lineage>
</organism>
<dbReference type="AlphaFoldDB" id="A0A380BUG0"/>
<dbReference type="InterPro" id="IPR001296">
    <property type="entry name" value="Glyco_trans_1"/>
</dbReference>
<dbReference type="GO" id="GO:0102710">
    <property type="term" value="F:D-inositol-3-phosphate glycosyltransferase activity"/>
    <property type="evidence" value="ECO:0007669"/>
    <property type="project" value="UniProtKB-EC"/>
</dbReference>
<dbReference type="EC" id="2.4.1.250" evidence="3"/>
<evidence type="ECO:0000259" key="2">
    <source>
        <dbReference type="Pfam" id="PF13439"/>
    </source>
</evidence>
<keyword evidence="3" id="KW-0328">Glycosyltransferase</keyword>
<keyword evidence="3" id="KW-0808">Transferase</keyword>
<dbReference type="PANTHER" id="PTHR45947:SF3">
    <property type="entry name" value="SULFOQUINOVOSYL TRANSFERASE SQD2"/>
    <property type="match status" value="1"/>
</dbReference>
<dbReference type="PANTHER" id="PTHR45947">
    <property type="entry name" value="SULFOQUINOVOSYL TRANSFERASE SQD2"/>
    <property type="match status" value="1"/>
</dbReference>
<dbReference type="RefSeq" id="WP_115169745.1">
    <property type="nucleotide sequence ID" value="NZ_UGYW01000002.1"/>
</dbReference>
<proteinExistence type="predicted"/>
<feature type="domain" description="Glycosyl transferase family 1" evidence="1">
    <location>
        <begin position="166"/>
        <end position="351"/>
    </location>
</feature>
<dbReference type="InterPro" id="IPR050194">
    <property type="entry name" value="Glycosyltransferase_grp1"/>
</dbReference>
<evidence type="ECO:0000313" key="3">
    <source>
        <dbReference type="EMBL" id="SUJ06171.1"/>
    </source>
</evidence>
<evidence type="ECO:0000259" key="1">
    <source>
        <dbReference type="Pfam" id="PF00534"/>
    </source>
</evidence>
<name>A0A380BUG0_SPHSI</name>
<dbReference type="EMBL" id="UGYW01000002">
    <property type="protein sequence ID" value="SUJ06171.1"/>
    <property type="molecule type" value="Genomic_DNA"/>
</dbReference>